<sequence>MFGCLWDSVVRFISAAETAKKSFCPSGLNLPELLKNDGENCGLMLNTRNSGFSGYEYDITFKPGSKPLLDMGLSKLHERKAADLTGGHQHRHHSTPLPVPRTAMTLPAHVHKVVSQKRRKSRSGRYTNSVTFIRTLGDGDDNAPNPFDRNHNVSFISPRNKKSLIRVYPDSGFALHKIIIDKQSVPPLRCYTTPTLRATSSSTLSIVPPQDLAQVSVTSAERAEQAKYTGHLIYNTIHGNNNIVPPPAAAAPNLPMPESSSDTQAMEELEEPGKMSSVRRTFCLYALFDLGLMFILWVIYTQLIGQPGYKAFEDQVQGYNFKTSLFDTVMLSAIRITLLLLAYGLYRSSRCWIVGFSTALTCGFLVAKIFIFDFEGTKSSNNPLSYCLIIISFVLSWSETWFVDFKMLPAERKLRSKAANKYGRGYGSTYIGGRGLRPDDLRSIMTEDNTFYSPLDSNEGSDNEEGNEGRTPRPRRSSQDNDYIRLARHAVEVLWAYLHSPETEWKLENGTSAEEGLVHSKKVQGVGKVFRLKCYIDIPARELYDYINKKPEEQTDWNATVKECRVLQVVDDHSDILYVVSNELGGGAIQSRDFISLRSWVEKNGILMSAGMGVKHPDMPPQKNYIRGHNGIGGYCYEAHPTDPGKTLLYWFMNTDIKGWFPQKLIDANLASVLVDFQHDITKQAAKLVSLREETVLPQSNQAASTS</sequence>
<gene>
    <name evidence="8" type="ORF">RRG08_053201</name>
</gene>
<comment type="caution">
    <text evidence="8">The sequence shown here is derived from an EMBL/GenBank/DDBJ whole genome shotgun (WGS) entry which is preliminary data.</text>
</comment>
<dbReference type="GO" id="GO:0005789">
    <property type="term" value="C:endoplasmic reticulum membrane"/>
    <property type="evidence" value="ECO:0007669"/>
    <property type="project" value="TreeGrafter"/>
</dbReference>
<accession>A0AAE1B6H8</accession>
<feature type="domain" description="MENTAL" evidence="7">
    <location>
        <begin position="275"/>
        <end position="450"/>
    </location>
</feature>
<reference evidence="8" key="1">
    <citation type="journal article" date="2023" name="G3 (Bethesda)">
        <title>A reference genome for the long-term kleptoplast-retaining sea slug Elysia crispata morphotype clarki.</title>
        <authorList>
            <person name="Eastman K.E."/>
            <person name="Pendleton A.L."/>
            <person name="Shaikh M.A."/>
            <person name="Suttiyut T."/>
            <person name="Ogas R."/>
            <person name="Tomko P."/>
            <person name="Gavelis G."/>
            <person name="Widhalm J.R."/>
            <person name="Wisecaver J.H."/>
        </authorList>
    </citation>
    <scope>NUCLEOTIDE SEQUENCE</scope>
    <source>
        <strain evidence="8">ECLA1</strain>
    </source>
</reference>
<organism evidence="8 9">
    <name type="scientific">Elysia crispata</name>
    <name type="common">lettuce slug</name>
    <dbReference type="NCBI Taxonomy" id="231223"/>
    <lineage>
        <taxon>Eukaryota</taxon>
        <taxon>Metazoa</taxon>
        <taxon>Spiralia</taxon>
        <taxon>Lophotrochozoa</taxon>
        <taxon>Mollusca</taxon>
        <taxon>Gastropoda</taxon>
        <taxon>Heterobranchia</taxon>
        <taxon>Euthyneura</taxon>
        <taxon>Panpulmonata</taxon>
        <taxon>Sacoglossa</taxon>
        <taxon>Placobranchoidea</taxon>
        <taxon>Plakobranchidae</taxon>
        <taxon>Elysia</taxon>
    </lineage>
</organism>
<dbReference type="Pfam" id="PF01852">
    <property type="entry name" value="START"/>
    <property type="match status" value="1"/>
</dbReference>
<dbReference type="GO" id="GO:0031902">
    <property type="term" value="C:late endosome membrane"/>
    <property type="evidence" value="ECO:0007669"/>
    <property type="project" value="TreeGrafter"/>
</dbReference>
<dbReference type="GO" id="GO:0008289">
    <property type="term" value="F:lipid binding"/>
    <property type="evidence" value="ECO:0007669"/>
    <property type="project" value="InterPro"/>
</dbReference>
<feature type="domain" description="START" evidence="6">
    <location>
        <begin position="476"/>
        <end position="690"/>
    </location>
</feature>
<dbReference type="PROSITE" id="PS50848">
    <property type="entry name" value="START"/>
    <property type="match status" value="1"/>
</dbReference>
<feature type="transmembrane region" description="Helical" evidence="5">
    <location>
        <begin position="352"/>
        <end position="371"/>
    </location>
</feature>
<dbReference type="InterPro" id="IPR023393">
    <property type="entry name" value="START-like_dom_sf"/>
</dbReference>
<proteinExistence type="predicted"/>
<evidence type="ECO:0000256" key="4">
    <source>
        <dbReference type="SAM" id="MobiDB-lite"/>
    </source>
</evidence>
<dbReference type="InterPro" id="IPR002913">
    <property type="entry name" value="START_lipid-bd_dom"/>
</dbReference>
<evidence type="ECO:0000256" key="1">
    <source>
        <dbReference type="ARBA" id="ARBA00004141"/>
    </source>
</evidence>
<feature type="transmembrane region" description="Helical" evidence="5">
    <location>
        <begin position="282"/>
        <end position="305"/>
    </location>
</feature>
<dbReference type="Pfam" id="PF10457">
    <property type="entry name" value="MENTAL"/>
    <property type="match status" value="1"/>
</dbReference>
<feature type="compositionally biased region" description="Basic and acidic residues" evidence="4">
    <location>
        <begin position="467"/>
        <end position="481"/>
    </location>
</feature>
<dbReference type="InterPro" id="IPR019498">
    <property type="entry name" value="MENTAL"/>
</dbReference>
<keyword evidence="2 5" id="KW-0812">Transmembrane</keyword>
<evidence type="ECO:0000256" key="2">
    <source>
        <dbReference type="ARBA" id="ARBA00022692"/>
    </source>
</evidence>
<evidence type="ECO:0000259" key="6">
    <source>
        <dbReference type="PROSITE" id="PS50848"/>
    </source>
</evidence>
<dbReference type="PANTHER" id="PTHR46121">
    <property type="entry name" value="STEROIDOGENIC ACUTE REGULATORY PROTEIN-LIKE"/>
    <property type="match status" value="1"/>
</dbReference>
<dbReference type="SUPFAM" id="SSF55961">
    <property type="entry name" value="Bet v1-like"/>
    <property type="match status" value="1"/>
</dbReference>
<dbReference type="PRINTS" id="PR00978">
    <property type="entry name" value="STARPROTEIN"/>
</dbReference>
<dbReference type="GO" id="GO:0005765">
    <property type="term" value="C:lysosomal membrane"/>
    <property type="evidence" value="ECO:0007669"/>
    <property type="project" value="TreeGrafter"/>
</dbReference>
<dbReference type="SMART" id="SM00234">
    <property type="entry name" value="START"/>
    <property type="match status" value="1"/>
</dbReference>
<dbReference type="PANTHER" id="PTHR46121:SF4">
    <property type="entry name" value="STEROIDOGENIC ACUTE REGULATORY PROTEIN-LIKE"/>
    <property type="match status" value="1"/>
</dbReference>
<keyword evidence="9" id="KW-1185">Reference proteome</keyword>
<dbReference type="Proteomes" id="UP001283361">
    <property type="component" value="Unassembled WGS sequence"/>
</dbReference>
<evidence type="ECO:0000256" key="5">
    <source>
        <dbReference type="SAM" id="Phobius"/>
    </source>
</evidence>
<dbReference type="AlphaFoldDB" id="A0AAE1B6H8"/>
<evidence type="ECO:0000313" key="9">
    <source>
        <dbReference type="Proteomes" id="UP001283361"/>
    </source>
</evidence>
<feature type="region of interest" description="Disordered" evidence="4">
    <location>
        <begin position="451"/>
        <end position="481"/>
    </location>
</feature>
<comment type="subcellular location">
    <subcellularLocation>
        <location evidence="1">Membrane</location>
        <topology evidence="1">Multi-pass membrane protein</topology>
    </subcellularLocation>
</comment>
<dbReference type="EMBL" id="JAWDGP010000552">
    <property type="protein sequence ID" value="KAK3799572.1"/>
    <property type="molecule type" value="Genomic_DNA"/>
</dbReference>
<dbReference type="GO" id="GO:0140284">
    <property type="term" value="C:endoplasmic reticulum-endosome membrane contact site"/>
    <property type="evidence" value="ECO:0007669"/>
    <property type="project" value="TreeGrafter"/>
</dbReference>
<name>A0AAE1B6H8_9GAST</name>
<dbReference type="InterPro" id="IPR051869">
    <property type="entry name" value="STARD3"/>
</dbReference>
<evidence type="ECO:0008006" key="10">
    <source>
        <dbReference type="Google" id="ProtNLM"/>
    </source>
</evidence>
<evidence type="ECO:0000313" key="8">
    <source>
        <dbReference type="EMBL" id="KAK3799572.1"/>
    </source>
</evidence>
<keyword evidence="3 5" id="KW-0472">Membrane</keyword>
<feature type="transmembrane region" description="Helical" evidence="5">
    <location>
        <begin position="325"/>
        <end position="345"/>
    </location>
</feature>
<dbReference type="Gene3D" id="3.30.530.20">
    <property type="match status" value="1"/>
</dbReference>
<protein>
    <recommendedName>
        <fullName evidence="10">StAR-related lipid transfer protein 3</fullName>
    </recommendedName>
</protein>
<evidence type="ECO:0000259" key="7">
    <source>
        <dbReference type="PROSITE" id="PS51439"/>
    </source>
</evidence>
<dbReference type="PROSITE" id="PS51439">
    <property type="entry name" value="MENTAL"/>
    <property type="match status" value="1"/>
</dbReference>
<keyword evidence="5" id="KW-1133">Transmembrane helix</keyword>
<dbReference type="GO" id="GO:0099044">
    <property type="term" value="P:vesicle tethering to endoplasmic reticulum"/>
    <property type="evidence" value="ECO:0007669"/>
    <property type="project" value="TreeGrafter"/>
</dbReference>
<dbReference type="InterPro" id="IPR000799">
    <property type="entry name" value="StAR-like"/>
</dbReference>
<evidence type="ECO:0000256" key="3">
    <source>
        <dbReference type="ARBA" id="ARBA00023136"/>
    </source>
</evidence>